<proteinExistence type="predicted"/>
<protein>
    <recommendedName>
        <fullName evidence="5">Ankyrin repeat protein</fullName>
    </recommendedName>
</protein>
<dbReference type="Gene3D" id="1.25.40.20">
    <property type="entry name" value="Ankyrin repeat-containing domain"/>
    <property type="match status" value="2"/>
</dbReference>
<evidence type="ECO:0000256" key="2">
    <source>
        <dbReference type="ARBA" id="ARBA00023043"/>
    </source>
</evidence>
<evidence type="ECO:0000313" key="3">
    <source>
        <dbReference type="EMBL" id="KAJ3253077.1"/>
    </source>
</evidence>
<organism evidence="3 4">
    <name type="scientific">Boothiomyces macroporosus</name>
    <dbReference type="NCBI Taxonomy" id="261099"/>
    <lineage>
        <taxon>Eukaryota</taxon>
        <taxon>Fungi</taxon>
        <taxon>Fungi incertae sedis</taxon>
        <taxon>Chytridiomycota</taxon>
        <taxon>Chytridiomycota incertae sedis</taxon>
        <taxon>Chytridiomycetes</taxon>
        <taxon>Rhizophydiales</taxon>
        <taxon>Terramycetaceae</taxon>
        <taxon>Boothiomyces</taxon>
    </lineage>
</organism>
<keyword evidence="1" id="KW-0677">Repeat</keyword>
<sequence length="406" mass="46505">MFSAIPVELEIVSCHLTLYDYHQLRFAFQNGLPTYPKLTFNAYKESTQWYAGLLPHKSDGEDPDEEYEIRNDLDVSEYISLTPESLNDSVFYFICIHSHVKQFSKIKLHRIDQSTIKEMLLLKPHIQILSKLIQNINFSKLALQELCQIWLHAAECGSLESIKLILKDQRVGADYQDNYAFRCCLKKGYYDMAKYLLNEVQINPTFSENYPIRIASQNGHLNIVKLLLQDTRVDPSALHNQALQIAAKNGYAEIVALLLKHPSVNPSQFQNQLIVASCARQNAKVVQTLILDPRVDPTASSNQAIRNSAYWGHAEVVKCLMKDKRVDPSARDNFALFWASKNGHLEVVKLLLRDQRVHSGIFMALHEARTNGHIEVAQVLDSAERVYSRRMGVFENLKIALYQLFK</sequence>
<dbReference type="EMBL" id="JADGKB010000120">
    <property type="protein sequence ID" value="KAJ3253077.1"/>
    <property type="molecule type" value="Genomic_DNA"/>
</dbReference>
<accession>A0AAD5UEQ2</accession>
<evidence type="ECO:0000313" key="4">
    <source>
        <dbReference type="Proteomes" id="UP001210925"/>
    </source>
</evidence>
<gene>
    <name evidence="3" type="ORF">HK103_000989</name>
</gene>
<keyword evidence="2" id="KW-0040">ANK repeat</keyword>
<dbReference type="InterPro" id="IPR036770">
    <property type="entry name" value="Ankyrin_rpt-contain_sf"/>
</dbReference>
<dbReference type="SUPFAM" id="SSF48403">
    <property type="entry name" value="Ankyrin repeat"/>
    <property type="match status" value="1"/>
</dbReference>
<evidence type="ECO:0000256" key="1">
    <source>
        <dbReference type="ARBA" id="ARBA00022737"/>
    </source>
</evidence>
<dbReference type="Pfam" id="PF12796">
    <property type="entry name" value="Ank_2"/>
    <property type="match status" value="2"/>
</dbReference>
<dbReference type="InterPro" id="IPR002110">
    <property type="entry name" value="Ankyrin_rpt"/>
</dbReference>
<dbReference type="SMART" id="SM00248">
    <property type="entry name" value="ANK"/>
    <property type="match status" value="5"/>
</dbReference>
<dbReference type="PANTHER" id="PTHR24198">
    <property type="entry name" value="ANKYRIN REPEAT AND PROTEIN KINASE DOMAIN-CONTAINING PROTEIN"/>
    <property type="match status" value="1"/>
</dbReference>
<evidence type="ECO:0008006" key="5">
    <source>
        <dbReference type="Google" id="ProtNLM"/>
    </source>
</evidence>
<dbReference type="PANTHER" id="PTHR24198:SF165">
    <property type="entry name" value="ANKYRIN REPEAT-CONTAINING PROTEIN-RELATED"/>
    <property type="match status" value="1"/>
</dbReference>
<reference evidence="3" key="1">
    <citation type="submission" date="2020-05" db="EMBL/GenBank/DDBJ databases">
        <title>Phylogenomic resolution of chytrid fungi.</title>
        <authorList>
            <person name="Stajich J.E."/>
            <person name="Amses K."/>
            <person name="Simmons R."/>
            <person name="Seto K."/>
            <person name="Myers J."/>
            <person name="Bonds A."/>
            <person name="Quandt C.A."/>
            <person name="Barry K."/>
            <person name="Liu P."/>
            <person name="Grigoriev I."/>
            <person name="Longcore J.E."/>
            <person name="James T.Y."/>
        </authorList>
    </citation>
    <scope>NUCLEOTIDE SEQUENCE</scope>
    <source>
        <strain evidence="3">PLAUS21</strain>
    </source>
</reference>
<keyword evidence="4" id="KW-1185">Reference proteome</keyword>
<comment type="caution">
    <text evidence="3">The sequence shown here is derived from an EMBL/GenBank/DDBJ whole genome shotgun (WGS) entry which is preliminary data.</text>
</comment>
<name>A0AAD5UEQ2_9FUNG</name>
<dbReference type="AlphaFoldDB" id="A0AAD5UEQ2"/>
<dbReference type="Proteomes" id="UP001210925">
    <property type="component" value="Unassembled WGS sequence"/>
</dbReference>